<comment type="subcellular location">
    <subcellularLocation>
        <location evidence="10">Cytoplasm</location>
    </subcellularLocation>
    <text evidence="10">Associated with the membrane possibly through PlsY.</text>
</comment>
<dbReference type="AlphaFoldDB" id="A0A918NDN9"/>
<evidence type="ECO:0000256" key="2">
    <source>
        <dbReference type="ARBA" id="ARBA00022490"/>
    </source>
</evidence>
<gene>
    <name evidence="10 11" type="primary">plsX</name>
    <name evidence="11" type="ORF">GCM10011309_06660</name>
</gene>
<dbReference type="InterPro" id="IPR012281">
    <property type="entry name" value="Phospholipid_synth_PlsX-like"/>
</dbReference>
<evidence type="ECO:0000256" key="1">
    <source>
        <dbReference type="ARBA" id="ARBA00001232"/>
    </source>
</evidence>
<evidence type="ECO:0000256" key="9">
    <source>
        <dbReference type="ARBA" id="ARBA00046608"/>
    </source>
</evidence>
<evidence type="ECO:0000256" key="10">
    <source>
        <dbReference type="HAMAP-Rule" id="MF_00019"/>
    </source>
</evidence>
<protein>
    <recommendedName>
        <fullName evidence="8 10">Phosphate acyltransferase</fullName>
        <ecNumber evidence="8 10">2.3.1.274</ecNumber>
    </recommendedName>
    <alternativeName>
        <fullName evidence="10">Acyl-ACP phosphotransacylase</fullName>
    </alternativeName>
    <alternativeName>
        <fullName evidence="10">Acyl-[acyl-carrier-protein]--phosphate acyltransferase</fullName>
    </alternativeName>
    <alternativeName>
        <fullName evidence="10">Phosphate-acyl-ACP acyltransferase</fullName>
    </alternativeName>
</protein>
<dbReference type="GO" id="GO:0005737">
    <property type="term" value="C:cytoplasm"/>
    <property type="evidence" value="ECO:0007669"/>
    <property type="project" value="UniProtKB-SubCell"/>
</dbReference>
<keyword evidence="12" id="KW-1185">Reference proteome</keyword>
<dbReference type="PIRSF" id="PIRSF002465">
    <property type="entry name" value="Phsphlp_syn_PlsX"/>
    <property type="match status" value="1"/>
</dbReference>
<name>A0A918NDN9_9PROT</name>
<dbReference type="GO" id="GO:0008654">
    <property type="term" value="P:phospholipid biosynthetic process"/>
    <property type="evidence" value="ECO:0007669"/>
    <property type="project" value="UniProtKB-KW"/>
</dbReference>
<dbReference type="InterPro" id="IPR003664">
    <property type="entry name" value="FA_synthesis"/>
</dbReference>
<evidence type="ECO:0000256" key="8">
    <source>
        <dbReference type="ARBA" id="ARBA00024069"/>
    </source>
</evidence>
<comment type="subunit">
    <text evidence="9 10">Homodimer. Probably interacts with PlsY.</text>
</comment>
<dbReference type="GO" id="GO:0043811">
    <property type="term" value="F:phosphate:acyl-[acyl carrier protein] acyltransferase activity"/>
    <property type="evidence" value="ECO:0007669"/>
    <property type="project" value="UniProtKB-UniRule"/>
</dbReference>
<keyword evidence="6 10" id="KW-0594">Phospholipid biosynthesis</keyword>
<keyword evidence="7 10" id="KW-1208">Phospholipid metabolism</keyword>
<evidence type="ECO:0000256" key="3">
    <source>
        <dbReference type="ARBA" id="ARBA00022516"/>
    </source>
</evidence>
<dbReference type="NCBIfam" id="TIGR00182">
    <property type="entry name" value="plsX"/>
    <property type="match status" value="1"/>
</dbReference>
<evidence type="ECO:0000313" key="12">
    <source>
        <dbReference type="Proteomes" id="UP000600865"/>
    </source>
</evidence>
<comment type="pathway">
    <text evidence="10">Lipid metabolism; phospholipid metabolism.</text>
</comment>
<organism evidence="11 12">
    <name type="scientific">Litorimonas cladophorae</name>
    <dbReference type="NCBI Taxonomy" id="1220491"/>
    <lineage>
        <taxon>Bacteria</taxon>
        <taxon>Pseudomonadati</taxon>
        <taxon>Pseudomonadota</taxon>
        <taxon>Alphaproteobacteria</taxon>
        <taxon>Maricaulales</taxon>
        <taxon>Robiginitomaculaceae</taxon>
    </lineage>
</organism>
<accession>A0A918NDN9</accession>
<comment type="similarity">
    <text evidence="10">Belongs to the PlsX family.</text>
</comment>
<comment type="function">
    <text evidence="10">Catalyzes the reversible formation of acyl-phosphate (acyl-PO(4)) from acyl-[acyl-carrier-protein] (acyl-ACP). This enzyme utilizes acyl-ACP as fatty acyl donor, but not acyl-CoA.</text>
</comment>
<keyword evidence="3 10" id="KW-0444">Lipid biosynthesis</keyword>
<evidence type="ECO:0000313" key="11">
    <source>
        <dbReference type="EMBL" id="GGX59564.1"/>
    </source>
</evidence>
<dbReference type="Proteomes" id="UP000600865">
    <property type="component" value="Unassembled WGS sequence"/>
</dbReference>
<dbReference type="EMBL" id="BMYV01000001">
    <property type="protein sequence ID" value="GGX59564.1"/>
    <property type="molecule type" value="Genomic_DNA"/>
</dbReference>
<dbReference type="GO" id="GO:0006633">
    <property type="term" value="P:fatty acid biosynthetic process"/>
    <property type="evidence" value="ECO:0007669"/>
    <property type="project" value="UniProtKB-UniRule"/>
</dbReference>
<dbReference type="Gene3D" id="3.40.718.10">
    <property type="entry name" value="Isopropylmalate Dehydrogenase"/>
    <property type="match status" value="1"/>
</dbReference>
<sequence>MLDGIIISIDAMGGDNAPDIVIKGIEYFLSHEGSGRRARFLLHGDAEALAPLLEKAPRTRERSEVYHTESAIAMDDKPSQALRKGKGTSMWNAVASVKGGQAGVVVSAGNTGAFMAMSKLQLRAKKGVQRPALAASWPNLSGDMTVVLDVGANVECDAAQLAEFAVLGEAYYRAIYKKSEPSVGLLNVGTEEGKGNAVVKIANERLSQSQLGLNYLGFVEGHDISKGTVDVVITDGYTGNIALKTAEGTAKLVESFVKEALTRNIWSKFTSALNGWALHKLKKKMDPRRANGAVFLGLNGVAVKSHGGTDRVGFANALNIAMGLAESDFQDVIDARLDALHDEDDNIGFIS</sequence>
<dbReference type="Pfam" id="PF02504">
    <property type="entry name" value="FA_synthesis"/>
    <property type="match status" value="1"/>
</dbReference>
<reference evidence="11 12" key="1">
    <citation type="journal article" date="2014" name="Int. J. Syst. Evol. Microbiol.">
        <title>Complete genome sequence of Corynebacterium casei LMG S-19264T (=DSM 44701T), isolated from a smear-ripened cheese.</title>
        <authorList>
            <consortium name="US DOE Joint Genome Institute (JGI-PGF)"/>
            <person name="Walter F."/>
            <person name="Albersmeier A."/>
            <person name="Kalinowski J."/>
            <person name="Ruckert C."/>
        </authorList>
    </citation>
    <scope>NUCLEOTIDE SEQUENCE [LARGE SCALE GENOMIC DNA]</scope>
    <source>
        <strain evidence="11 12">KCTC 23968</strain>
    </source>
</reference>
<dbReference type="PANTHER" id="PTHR30100:SF1">
    <property type="entry name" value="PHOSPHATE ACYLTRANSFERASE"/>
    <property type="match status" value="1"/>
</dbReference>
<comment type="catalytic activity">
    <reaction evidence="1 10">
        <text>a fatty acyl-[ACP] + phosphate = an acyl phosphate + holo-[ACP]</text>
        <dbReference type="Rhea" id="RHEA:42292"/>
        <dbReference type="Rhea" id="RHEA-COMP:9685"/>
        <dbReference type="Rhea" id="RHEA-COMP:14125"/>
        <dbReference type="ChEBI" id="CHEBI:43474"/>
        <dbReference type="ChEBI" id="CHEBI:59918"/>
        <dbReference type="ChEBI" id="CHEBI:64479"/>
        <dbReference type="ChEBI" id="CHEBI:138651"/>
        <dbReference type="EC" id="2.3.1.274"/>
    </reaction>
</comment>
<keyword evidence="2 10" id="KW-0963">Cytoplasm</keyword>
<evidence type="ECO:0000256" key="4">
    <source>
        <dbReference type="ARBA" id="ARBA00022679"/>
    </source>
</evidence>
<keyword evidence="11" id="KW-0012">Acyltransferase</keyword>
<dbReference type="HAMAP" id="MF_00019">
    <property type="entry name" value="PlsX"/>
    <property type="match status" value="1"/>
</dbReference>
<proteinExistence type="inferred from homology"/>
<keyword evidence="4 10" id="KW-0808">Transferase</keyword>
<evidence type="ECO:0000256" key="5">
    <source>
        <dbReference type="ARBA" id="ARBA00023098"/>
    </source>
</evidence>
<dbReference type="PANTHER" id="PTHR30100">
    <property type="entry name" value="FATTY ACID/PHOSPHOLIPID SYNTHESIS PROTEIN PLSX"/>
    <property type="match status" value="1"/>
</dbReference>
<evidence type="ECO:0000256" key="7">
    <source>
        <dbReference type="ARBA" id="ARBA00023264"/>
    </source>
</evidence>
<dbReference type="EC" id="2.3.1.274" evidence="8 10"/>
<evidence type="ECO:0000256" key="6">
    <source>
        <dbReference type="ARBA" id="ARBA00023209"/>
    </source>
</evidence>
<dbReference type="RefSeq" id="WP_189581272.1">
    <property type="nucleotide sequence ID" value="NZ_BMYV01000001.1"/>
</dbReference>
<keyword evidence="5 10" id="KW-0443">Lipid metabolism</keyword>
<dbReference type="SUPFAM" id="SSF53659">
    <property type="entry name" value="Isocitrate/Isopropylmalate dehydrogenase-like"/>
    <property type="match status" value="1"/>
</dbReference>
<comment type="caution">
    <text evidence="11">The sequence shown here is derived from an EMBL/GenBank/DDBJ whole genome shotgun (WGS) entry which is preliminary data.</text>
</comment>